<protein>
    <submittedName>
        <fullName evidence="3">Glycosyltransferase</fullName>
    </submittedName>
</protein>
<dbReference type="GO" id="GO:0016740">
    <property type="term" value="F:transferase activity"/>
    <property type="evidence" value="ECO:0007669"/>
    <property type="project" value="UniProtKB-KW"/>
</dbReference>
<evidence type="ECO:0000313" key="3">
    <source>
        <dbReference type="EMBL" id="QDO87110.1"/>
    </source>
</evidence>
<dbReference type="EMBL" id="CP041616">
    <property type="protein sequence ID" value="QDO87110.1"/>
    <property type="molecule type" value="Genomic_DNA"/>
</dbReference>
<dbReference type="InterPro" id="IPR029044">
    <property type="entry name" value="Nucleotide-diphossugar_trans"/>
</dbReference>
<dbReference type="InterPro" id="IPR050834">
    <property type="entry name" value="Glycosyltransf_2"/>
</dbReference>
<dbReference type="Gene3D" id="3.90.550.10">
    <property type="entry name" value="Spore Coat Polysaccharide Biosynthesis Protein SpsA, Chain A"/>
    <property type="match status" value="1"/>
</dbReference>
<dbReference type="KEGG" id="orz:FNH13_01205"/>
<dbReference type="OrthoDB" id="8549922at2"/>
<dbReference type="Gene3D" id="3.40.50.2000">
    <property type="entry name" value="Glycogen Phosphorylase B"/>
    <property type="match status" value="1"/>
</dbReference>
<dbReference type="PANTHER" id="PTHR43685:SF2">
    <property type="entry name" value="GLYCOSYLTRANSFERASE 2-LIKE DOMAIN-CONTAINING PROTEIN"/>
    <property type="match status" value="1"/>
</dbReference>
<dbReference type="CDD" id="cd00761">
    <property type="entry name" value="Glyco_tranf_GTA_type"/>
    <property type="match status" value="1"/>
</dbReference>
<feature type="domain" description="Glycosyltransferase 2-like" evidence="2">
    <location>
        <begin position="236"/>
        <end position="380"/>
    </location>
</feature>
<keyword evidence="4" id="KW-1185">Reference proteome</keyword>
<organism evidence="3 4">
    <name type="scientific">Ornithinimicrobium ciconiae</name>
    <dbReference type="NCBI Taxonomy" id="2594265"/>
    <lineage>
        <taxon>Bacteria</taxon>
        <taxon>Bacillati</taxon>
        <taxon>Actinomycetota</taxon>
        <taxon>Actinomycetes</taxon>
        <taxon>Micrococcales</taxon>
        <taxon>Ornithinimicrobiaceae</taxon>
        <taxon>Ornithinimicrobium</taxon>
    </lineage>
</organism>
<dbReference type="AlphaFoldDB" id="A0A516G6W8"/>
<name>A0A516G6W8_9MICO</name>
<evidence type="ECO:0000313" key="4">
    <source>
        <dbReference type="Proteomes" id="UP000315395"/>
    </source>
</evidence>
<feature type="region of interest" description="Disordered" evidence="1">
    <location>
        <begin position="182"/>
        <end position="212"/>
    </location>
</feature>
<gene>
    <name evidence="3" type="ORF">FNH13_01205</name>
</gene>
<dbReference type="Pfam" id="PF00535">
    <property type="entry name" value="Glycos_transf_2"/>
    <property type="match status" value="1"/>
</dbReference>
<evidence type="ECO:0000256" key="1">
    <source>
        <dbReference type="SAM" id="MobiDB-lite"/>
    </source>
</evidence>
<accession>A0A516G6W8</accession>
<dbReference type="SUPFAM" id="SSF53448">
    <property type="entry name" value="Nucleotide-diphospho-sugar transferases"/>
    <property type="match status" value="1"/>
</dbReference>
<proteinExistence type="predicted"/>
<keyword evidence="3" id="KW-0808">Transferase</keyword>
<sequence>MSAVVATRAQVARDHAGFAQRDPDALVATALRTKSVHAREILAELAWPGHTPADVEAWAGLSRGRPTLEPDMDAGWTARYGQVLAVQTGRPEERAAARQMLEAVLASEDADALPDRAVELLLQLRVADRDPTAADLTRHAAVRAPVARAAVADLANPALFPGGDEASWLAVLNEAVGSPGVAPLVLRPTSDSPPDSPPDSPSDSPSDSPFDRLAVDVAPVPAPYLVTVLMSSWRPGAPLLTALRSLLAQTWTNLEIMVVDDASGEEYAELLTRAEGLDPRIRVIRKGLNGGTYRARNTALRQASGEFVTVLDSDDWLHPQAIQIAVGTMDERPGVLATIGQGVRISEDLELNRPGYQPRVTSAPSMMVRVHPVIDRIGYFDPTRKGADTEYAARIAAAFGPHAVQNLPVVMTFLRGGDTLSSAEFSRGWRHGARHEYKCAYRPWHERISTGQEPPFLDPSAPRRFPEPRRWVTPITPDLGRPRHIDLCVAGDWRRWGGPQRSMLEEIRAAREAGLRVAVMHLEAFRFMTVRDDPLCAAVTDLIGSGAVEWIHPDDNVDIGVLLIRYPPILQYPPSPGRRTVRARHVLIMANQAPLEPDGTDQRYVVADVTERTRELFGTDPVWVPQSPGIRALLQAQDPGISLTPWDSPGLIDVDEWTVRQHAVPSVGQGPVVVGRYSRDTAMKFPPDLATIRRAYEFGPRYEVRMMGARNTIGRLLAEQEPPQQRPDNWVLLKHKEVEVIDFLGGLDFFLYLDHPDRFEAFGRTILEGAASGVLTIAHPKHESTFRDTIDYATPGEAQALIADYVAHPERYAERVARSRALVQERFGHEQFVTRLLSLGGVVDGGVPVADGNSGPEWRVRTEQIRSAADATRTDQVTVVHRSGAEDEVARWWGAQLQAHPGEGLPQAMLDTAPSSVGALLTRRDGLVHLAVRAGAEGAREALGGAVRPPAAGLDRLSGVTVPAGWSDEAWW</sequence>
<dbReference type="SUPFAM" id="SSF53756">
    <property type="entry name" value="UDP-Glycosyltransferase/glycogen phosphorylase"/>
    <property type="match status" value="1"/>
</dbReference>
<reference evidence="3 4" key="1">
    <citation type="submission" date="2019-07" db="EMBL/GenBank/DDBJ databases">
        <title>complete genome sequencing of Ornithinimicrobium sp. H23M54.</title>
        <authorList>
            <person name="Bae J.-W."/>
            <person name="Lee S.-Y."/>
        </authorList>
    </citation>
    <scope>NUCLEOTIDE SEQUENCE [LARGE SCALE GENOMIC DNA]</scope>
    <source>
        <strain evidence="3 4">H23M54</strain>
    </source>
</reference>
<dbReference type="RefSeq" id="WP_143781768.1">
    <property type="nucleotide sequence ID" value="NZ_CP041616.1"/>
</dbReference>
<dbReference type="PANTHER" id="PTHR43685">
    <property type="entry name" value="GLYCOSYLTRANSFERASE"/>
    <property type="match status" value="1"/>
</dbReference>
<dbReference type="Proteomes" id="UP000315395">
    <property type="component" value="Chromosome"/>
</dbReference>
<dbReference type="InterPro" id="IPR001173">
    <property type="entry name" value="Glyco_trans_2-like"/>
</dbReference>
<evidence type="ECO:0000259" key="2">
    <source>
        <dbReference type="Pfam" id="PF00535"/>
    </source>
</evidence>